<dbReference type="CDD" id="cd03801">
    <property type="entry name" value="GT4_PimA-like"/>
    <property type="match status" value="1"/>
</dbReference>
<keyword evidence="5" id="KW-1185">Reference proteome</keyword>
<dbReference type="Pfam" id="PF13692">
    <property type="entry name" value="Glyco_trans_1_4"/>
    <property type="match status" value="1"/>
</dbReference>
<sequence length="406" mass="43515">MSPRRIAFVEFAPSGGLFQFTAQLAGGLAAQGNEVHLFTGPRPELSATEPGLHIHPVLPTWHPGDERPRPPWVRKIRRGVRAGQLVLAWFVLLGRLLALRPDVLLWSTMRFSIDTIGVLVTSRLLRRTVLGMVSHEPRPMKATDTTSFKTGRVLEPTLRAAWQRMGVAFVLGREAEQLLRTSWSPRCHVIVIPHGEATALQGDAPVPPVAGTDPVALFFGAWTAYKGLDVLLDAWPAVRAEVPDARLVIAGAVAGVDLDRLTERCRTTPGVDARPGYVALPEVPVLFGRSRVVVTPYLRASQSGVAHVAHTFARPVVSSRVGDIPTVVRDGETGLLVPPGDAPALAEAITALLRDAGRAAELGEAGAAAAKEESSWNEVARRFDEGLDLAGVPRTATPQRAGSASS</sequence>
<dbReference type="PANTHER" id="PTHR12526">
    <property type="entry name" value="GLYCOSYLTRANSFERASE"/>
    <property type="match status" value="1"/>
</dbReference>
<accession>A0ABN2NE74</accession>
<evidence type="ECO:0000313" key="5">
    <source>
        <dbReference type="Proteomes" id="UP001500449"/>
    </source>
</evidence>
<evidence type="ECO:0000256" key="2">
    <source>
        <dbReference type="ARBA" id="ARBA00022679"/>
    </source>
</evidence>
<name>A0ABN2NE74_9PSEU</name>
<dbReference type="RefSeq" id="WP_344420817.1">
    <property type="nucleotide sequence ID" value="NZ_BAAAQK010000018.1"/>
</dbReference>
<feature type="domain" description="Glycosyltransferase subfamily 4-like N-terminal" evidence="3">
    <location>
        <begin position="15"/>
        <end position="104"/>
    </location>
</feature>
<dbReference type="PANTHER" id="PTHR12526:SF510">
    <property type="entry name" value="D-INOSITOL 3-PHOSPHATE GLYCOSYLTRANSFERASE"/>
    <property type="match status" value="1"/>
</dbReference>
<keyword evidence="1" id="KW-0328">Glycosyltransferase</keyword>
<proteinExistence type="predicted"/>
<keyword evidence="2" id="KW-0808">Transferase</keyword>
<reference evidence="4 5" key="1">
    <citation type="journal article" date="2019" name="Int. J. Syst. Evol. Microbiol.">
        <title>The Global Catalogue of Microorganisms (GCM) 10K type strain sequencing project: providing services to taxonomists for standard genome sequencing and annotation.</title>
        <authorList>
            <consortium name="The Broad Institute Genomics Platform"/>
            <consortium name="The Broad Institute Genome Sequencing Center for Infectious Disease"/>
            <person name="Wu L."/>
            <person name="Ma J."/>
        </authorList>
    </citation>
    <scope>NUCLEOTIDE SEQUENCE [LARGE SCALE GENOMIC DNA]</scope>
    <source>
        <strain evidence="4 5">JCM 16009</strain>
    </source>
</reference>
<dbReference type="Pfam" id="PF13439">
    <property type="entry name" value="Glyco_transf_4"/>
    <property type="match status" value="1"/>
</dbReference>
<evidence type="ECO:0000256" key="1">
    <source>
        <dbReference type="ARBA" id="ARBA00022676"/>
    </source>
</evidence>
<evidence type="ECO:0000313" key="4">
    <source>
        <dbReference type="EMBL" id="GAA1861142.1"/>
    </source>
</evidence>
<comment type="caution">
    <text evidence="4">The sequence shown here is derived from an EMBL/GenBank/DDBJ whole genome shotgun (WGS) entry which is preliminary data.</text>
</comment>
<protein>
    <submittedName>
        <fullName evidence="4">Glycosyltransferase</fullName>
    </submittedName>
</protein>
<organism evidence="4 5">
    <name type="scientific">Pseudonocardia ailaonensis</name>
    <dbReference type="NCBI Taxonomy" id="367279"/>
    <lineage>
        <taxon>Bacteria</taxon>
        <taxon>Bacillati</taxon>
        <taxon>Actinomycetota</taxon>
        <taxon>Actinomycetes</taxon>
        <taxon>Pseudonocardiales</taxon>
        <taxon>Pseudonocardiaceae</taxon>
        <taxon>Pseudonocardia</taxon>
    </lineage>
</organism>
<dbReference type="InterPro" id="IPR028098">
    <property type="entry name" value="Glyco_trans_4-like_N"/>
</dbReference>
<gene>
    <name evidence="4" type="ORF">GCM10009836_46610</name>
</gene>
<dbReference type="SUPFAM" id="SSF53756">
    <property type="entry name" value="UDP-Glycosyltransferase/glycogen phosphorylase"/>
    <property type="match status" value="1"/>
</dbReference>
<evidence type="ECO:0000259" key="3">
    <source>
        <dbReference type="Pfam" id="PF13439"/>
    </source>
</evidence>
<dbReference type="Gene3D" id="3.40.50.2000">
    <property type="entry name" value="Glycogen Phosphorylase B"/>
    <property type="match status" value="2"/>
</dbReference>
<dbReference type="Proteomes" id="UP001500449">
    <property type="component" value="Unassembled WGS sequence"/>
</dbReference>
<dbReference type="EMBL" id="BAAAQK010000018">
    <property type="protein sequence ID" value="GAA1861142.1"/>
    <property type="molecule type" value="Genomic_DNA"/>
</dbReference>